<evidence type="ECO:0000313" key="6">
    <source>
        <dbReference type="Proteomes" id="UP001198182"/>
    </source>
</evidence>
<dbReference type="InterPro" id="IPR018389">
    <property type="entry name" value="DctP_fam"/>
</dbReference>
<evidence type="ECO:0000256" key="1">
    <source>
        <dbReference type="ARBA" id="ARBA00009023"/>
    </source>
</evidence>
<comment type="caution">
    <text evidence="5">The sequence shown here is derived from an EMBL/GenBank/DDBJ whole genome shotgun (WGS) entry which is preliminary data.</text>
</comment>
<feature type="signal peptide" evidence="4">
    <location>
        <begin position="1"/>
        <end position="19"/>
    </location>
</feature>
<dbReference type="InterPro" id="IPR038404">
    <property type="entry name" value="TRAP_DctP_sf"/>
</dbReference>
<evidence type="ECO:0000256" key="4">
    <source>
        <dbReference type="SAM" id="SignalP"/>
    </source>
</evidence>
<protein>
    <submittedName>
        <fullName evidence="5">TRAP transporter substrate-binding protein</fullName>
    </submittedName>
</protein>
<dbReference type="PANTHER" id="PTHR33376:SF7">
    <property type="entry name" value="C4-DICARBOXYLATE-BINDING PROTEIN DCTB"/>
    <property type="match status" value="1"/>
</dbReference>
<keyword evidence="3 4" id="KW-0732">Signal</keyword>
<dbReference type="EMBL" id="JAJEQR010000027">
    <property type="protein sequence ID" value="MCC2231332.1"/>
    <property type="molecule type" value="Genomic_DNA"/>
</dbReference>
<dbReference type="PIRSF" id="PIRSF006470">
    <property type="entry name" value="DctB"/>
    <property type="match status" value="1"/>
</dbReference>
<dbReference type="Proteomes" id="UP001198182">
    <property type="component" value="Unassembled WGS sequence"/>
</dbReference>
<keyword evidence="6" id="KW-1185">Reference proteome</keyword>
<evidence type="ECO:0000313" key="5">
    <source>
        <dbReference type="EMBL" id="MCC2231332.1"/>
    </source>
</evidence>
<comment type="similarity">
    <text evidence="1">Belongs to the bacterial solute-binding protein 7 family.</text>
</comment>
<name>A0AAE3EA83_9FIRM</name>
<dbReference type="GO" id="GO:0030288">
    <property type="term" value="C:outer membrane-bounded periplasmic space"/>
    <property type="evidence" value="ECO:0007669"/>
    <property type="project" value="InterPro"/>
</dbReference>
<sequence length="360" mass="38846">MKKKVVAMVLGAAMVMSMAACGGGKTADTTTAAAADAGAGTTAAVSGAVNTDDLPEVTLTLGSSAASSNDTYQVMVDLEKEVEEKTGGKLKINVVWDGTLGGDGELVESCMGGSVDMVSLASSPLLAYFPEIAVFDMPMVFDSTDQAAKGLSAFTESFQPIMREKNIELLSLGFQQFRGLSTNVEIKTPEDIKGMSIRIMENKYHQLFWQNLGANPTPMAFSELYLSLQQGLVDAQDNPIGGIYASKFYEVQDYIMRITAFPFVSFIIINEDVYNGLPEEYQKVLVEFAEDYNAKSLEVTLATEDGYVDLMEKEGLTCLEFTPEIRDAMKAAAEPVWEQIKQDIGSEIPDALLAAAEAAK</sequence>
<dbReference type="Pfam" id="PF03480">
    <property type="entry name" value="DctP"/>
    <property type="match status" value="1"/>
</dbReference>
<organism evidence="5 6">
    <name type="scientific">Hominifimenecus microfluidus</name>
    <dbReference type="NCBI Taxonomy" id="2885348"/>
    <lineage>
        <taxon>Bacteria</taxon>
        <taxon>Bacillati</taxon>
        <taxon>Bacillota</taxon>
        <taxon>Clostridia</taxon>
        <taxon>Lachnospirales</taxon>
        <taxon>Lachnospiraceae</taxon>
        <taxon>Hominifimenecus</taxon>
    </lineage>
</organism>
<dbReference type="PANTHER" id="PTHR33376">
    <property type="match status" value="1"/>
</dbReference>
<dbReference type="CDD" id="cd13603">
    <property type="entry name" value="PBP2_TRAP_Siap_TeaA_like"/>
    <property type="match status" value="1"/>
</dbReference>
<evidence type="ECO:0000256" key="2">
    <source>
        <dbReference type="ARBA" id="ARBA00022448"/>
    </source>
</evidence>
<gene>
    <name evidence="5" type="ORF">LKD81_10045</name>
</gene>
<keyword evidence="2" id="KW-0813">Transport</keyword>
<proteinExistence type="inferred from homology"/>
<dbReference type="RefSeq" id="WP_308453851.1">
    <property type="nucleotide sequence ID" value="NZ_JAJEQR010000027.1"/>
</dbReference>
<accession>A0AAE3EA83</accession>
<dbReference type="AlphaFoldDB" id="A0AAE3EA83"/>
<dbReference type="NCBIfam" id="NF037995">
    <property type="entry name" value="TRAP_S1"/>
    <property type="match status" value="1"/>
</dbReference>
<dbReference type="GO" id="GO:0055085">
    <property type="term" value="P:transmembrane transport"/>
    <property type="evidence" value="ECO:0007669"/>
    <property type="project" value="InterPro"/>
</dbReference>
<dbReference type="PROSITE" id="PS51257">
    <property type="entry name" value="PROKAR_LIPOPROTEIN"/>
    <property type="match status" value="1"/>
</dbReference>
<dbReference type="Gene3D" id="3.40.190.170">
    <property type="entry name" value="Bacterial extracellular solute-binding protein, family 7"/>
    <property type="match status" value="1"/>
</dbReference>
<reference evidence="5" key="1">
    <citation type="submission" date="2021-10" db="EMBL/GenBank/DDBJ databases">
        <title>Anaerobic single-cell dispensing facilitates the cultivation of human gut bacteria.</title>
        <authorList>
            <person name="Afrizal A."/>
        </authorList>
    </citation>
    <scope>NUCLEOTIDE SEQUENCE</scope>
    <source>
        <strain evidence="5">CLA-AA-H215</strain>
    </source>
</reference>
<dbReference type="InterPro" id="IPR004682">
    <property type="entry name" value="TRAP_DctP"/>
</dbReference>
<feature type="chain" id="PRO_5042253451" evidence="4">
    <location>
        <begin position="20"/>
        <end position="360"/>
    </location>
</feature>
<evidence type="ECO:0000256" key="3">
    <source>
        <dbReference type="ARBA" id="ARBA00022729"/>
    </source>
</evidence>